<name>A0A4Q7XB40_9ACTN</name>
<dbReference type="RefSeq" id="WP_130443046.1">
    <property type="nucleotide sequence ID" value="NZ_SHKR01000011.1"/>
</dbReference>
<accession>A0A4Q7XB40</accession>
<keyword evidence="2" id="KW-1185">Reference proteome</keyword>
<evidence type="ECO:0000313" key="2">
    <source>
        <dbReference type="Proteomes" id="UP000292027"/>
    </source>
</evidence>
<evidence type="ECO:0000313" key="1">
    <source>
        <dbReference type="EMBL" id="RZU20427.1"/>
    </source>
</evidence>
<reference evidence="1 2" key="1">
    <citation type="journal article" date="2015" name="Stand. Genomic Sci.">
        <title>Genomic Encyclopedia of Bacterial and Archaeal Type Strains, Phase III: the genomes of soil and plant-associated and newly described type strains.</title>
        <authorList>
            <person name="Whitman W.B."/>
            <person name="Woyke T."/>
            <person name="Klenk H.P."/>
            <person name="Zhou Y."/>
            <person name="Lilburn T.G."/>
            <person name="Beck B.J."/>
            <person name="De Vos P."/>
            <person name="Vandamme P."/>
            <person name="Eisen J.A."/>
            <person name="Garrity G."/>
            <person name="Hugenholtz P."/>
            <person name="Kyrpides N.C."/>
        </authorList>
    </citation>
    <scope>NUCLEOTIDE SEQUENCE [LARGE SCALE GENOMIC DNA]</scope>
    <source>
        <strain evidence="1 2">VKM Ac-2540</strain>
    </source>
</reference>
<dbReference type="EMBL" id="SHKR01000011">
    <property type="protein sequence ID" value="RZU20427.1"/>
    <property type="molecule type" value="Genomic_DNA"/>
</dbReference>
<gene>
    <name evidence="1" type="ORF">EV645_2661</name>
</gene>
<dbReference type="Proteomes" id="UP000292027">
    <property type="component" value="Unassembled WGS sequence"/>
</dbReference>
<proteinExistence type="predicted"/>
<organism evidence="1 2">
    <name type="scientific">Kribbella rubisoli</name>
    <dbReference type="NCBI Taxonomy" id="3075929"/>
    <lineage>
        <taxon>Bacteria</taxon>
        <taxon>Bacillati</taxon>
        <taxon>Actinomycetota</taxon>
        <taxon>Actinomycetes</taxon>
        <taxon>Propionibacteriales</taxon>
        <taxon>Kribbellaceae</taxon>
        <taxon>Kribbella</taxon>
    </lineage>
</organism>
<sequence>MTTATAIQTIERRRVRVWFGEHVIADYNAEPALAERYADAMSRRFAGLRVTNDPMPAVDKLPDPLPGERMWDVAPR</sequence>
<comment type="caution">
    <text evidence="1">The sequence shown here is derived from an EMBL/GenBank/DDBJ whole genome shotgun (WGS) entry which is preliminary data.</text>
</comment>
<protein>
    <submittedName>
        <fullName evidence="1">Uncharacterized protein</fullName>
    </submittedName>
</protein>
<dbReference type="OrthoDB" id="3828411at2"/>
<dbReference type="AlphaFoldDB" id="A0A4Q7XB40"/>